<evidence type="ECO:0000313" key="2">
    <source>
        <dbReference type="Proteomes" id="UP000000689"/>
    </source>
</evidence>
<evidence type="ECO:0000313" key="1">
    <source>
        <dbReference type="EMBL" id="CCD27215.1"/>
    </source>
</evidence>
<protein>
    <submittedName>
        <fullName evidence="1">Uncharacterized protein</fullName>
    </submittedName>
</protein>
<gene>
    <name evidence="1" type="primary">NDAI0K00260</name>
    <name evidence="1" type="ordered locus">NDAI_0K00260</name>
</gene>
<proteinExistence type="predicted"/>
<dbReference type="KEGG" id="ndi:NDAI_0K00260"/>
<reference evidence="1 2" key="1">
    <citation type="journal article" date="2011" name="Proc. Natl. Acad. Sci. U.S.A.">
        <title>Evolutionary erosion of yeast sex chromosomes by mating-type switching accidents.</title>
        <authorList>
            <person name="Gordon J.L."/>
            <person name="Armisen D."/>
            <person name="Proux-Wera E."/>
            <person name="Oheigeartaigh S.S."/>
            <person name="Byrne K.P."/>
            <person name="Wolfe K.H."/>
        </authorList>
    </citation>
    <scope>NUCLEOTIDE SEQUENCE [LARGE SCALE GENOMIC DNA]</scope>
    <source>
        <strain evidence="2">ATCC 10597 / BCRC 20456 / CBS 421 / NBRC 0211 / NRRL Y-12639</strain>
    </source>
</reference>
<dbReference type="GeneID" id="11494640"/>
<keyword evidence="2" id="KW-1185">Reference proteome</keyword>
<dbReference type="Proteomes" id="UP000000689">
    <property type="component" value="Chromosome 11"/>
</dbReference>
<dbReference type="EMBL" id="HE580277">
    <property type="protein sequence ID" value="CCD27215.1"/>
    <property type="molecule type" value="Genomic_DNA"/>
</dbReference>
<accession>G0WHF4</accession>
<sequence>MNIATTTDDISSVTPSCKSCSSNRILSKAEGNLTAKTTLFHKCCLFVADQLMDHLFPWSLKAEIIKCLPNELAAEIIWIHMRGHQRNSLSMYLSFRKHFFMENCSYEQFGMEYITLTHEGGPINLGDTILVLKTVNQTREYFKFLTVLSISTIGCDLTQLTNFPFLIALEIHSISSKEISRLIELWKNALKMDSSRWNRLQLISVRELDSPKGLYDLFQFIPSILCIYASISSTVIANVPVIKENIGYDHDFTKAFNNTCLLEKLHLTRDKFKSKDHQDNDTLILNINLSTTAKPVIRTSIYHPQKNCNVYYRNKRPDGTTNMMHPTKGRTHNKKVQKRKRNIPKNINRISFFGL</sequence>
<dbReference type="RefSeq" id="XP_003672458.1">
    <property type="nucleotide sequence ID" value="XM_003672410.1"/>
</dbReference>
<dbReference type="HOGENOM" id="CLU_780950_0_0_1"/>
<name>G0WHF4_NAUDC</name>
<dbReference type="AlphaFoldDB" id="G0WHF4"/>
<dbReference type="eggNOG" id="ENOG502SAGQ">
    <property type="taxonomic scope" value="Eukaryota"/>
</dbReference>
<organism evidence="1 2">
    <name type="scientific">Naumovozyma dairenensis (strain ATCC 10597 / BCRC 20456 / CBS 421 / NBRC 0211 / NRRL Y-12639)</name>
    <name type="common">Saccharomyces dairenensis</name>
    <dbReference type="NCBI Taxonomy" id="1071378"/>
    <lineage>
        <taxon>Eukaryota</taxon>
        <taxon>Fungi</taxon>
        <taxon>Dikarya</taxon>
        <taxon>Ascomycota</taxon>
        <taxon>Saccharomycotina</taxon>
        <taxon>Saccharomycetes</taxon>
        <taxon>Saccharomycetales</taxon>
        <taxon>Saccharomycetaceae</taxon>
        <taxon>Naumovozyma</taxon>
    </lineage>
</organism>